<keyword evidence="3" id="KW-1185">Reference proteome</keyword>
<dbReference type="Proteomes" id="UP001154282">
    <property type="component" value="Unassembled WGS sequence"/>
</dbReference>
<dbReference type="AlphaFoldDB" id="A0AAV0QEC3"/>
<organism evidence="2 3">
    <name type="scientific">Linum tenue</name>
    <dbReference type="NCBI Taxonomy" id="586396"/>
    <lineage>
        <taxon>Eukaryota</taxon>
        <taxon>Viridiplantae</taxon>
        <taxon>Streptophyta</taxon>
        <taxon>Embryophyta</taxon>
        <taxon>Tracheophyta</taxon>
        <taxon>Spermatophyta</taxon>
        <taxon>Magnoliopsida</taxon>
        <taxon>eudicotyledons</taxon>
        <taxon>Gunneridae</taxon>
        <taxon>Pentapetalae</taxon>
        <taxon>rosids</taxon>
        <taxon>fabids</taxon>
        <taxon>Malpighiales</taxon>
        <taxon>Linaceae</taxon>
        <taxon>Linum</taxon>
    </lineage>
</organism>
<feature type="compositionally biased region" description="Basic and acidic residues" evidence="1">
    <location>
        <begin position="11"/>
        <end position="24"/>
    </location>
</feature>
<name>A0AAV0QEC3_9ROSI</name>
<proteinExistence type="predicted"/>
<protein>
    <submittedName>
        <fullName evidence="2">Uncharacterized protein</fullName>
    </submittedName>
</protein>
<feature type="region of interest" description="Disordered" evidence="1">
    <location>
        <begin position="1"/>
        <end position="24"/>
    </location>
</feature>
<evidence type="ECO:0000313" key="2">
    <source>
        <dbReference type="EMBL" id="CAI0542572.1"/>
    </source>
</evidence>
<comment type="caution">
    <text evidence="2">The sequence shown here is derived from an EMBL/GenBank/DDBJ whole genome shotgun (WGS) entry which is preliminary data.</text>
</comment>
<evidence type="ECO:0000313" key="3">
    <source>
        <dbReference type="Proteomes" id="UP001154282"/>
    </source>
</evidence>
<accession>A0AAV0QEC3</accession>
<sequence>MSGEQENASKPAEEAGRPGNEEEIARREMLAIVAEKQRRRERELEERVRLWEARLAQAAVVVPVAAAGHGGAAAPAAHGGGGGAAAGHYLPRSEAFSVLSHSHLCFLATPNPRPPDSLPIDEDERGGGYRRTMWMQVIELIPSLSRLHEEELALPSNNAGILHSADMECSTL</sequence>
<reference evidence="2" key="1">
    <citation type="submission" date="2022-08" db="EMBL/GenBank/DDBJ databases">
        <authorList>
            <person name="Gutierrez-Valencia J."/>
        </authorList>
    </citation>
    <scope>NUCLEOTIDE SEQUENCE</scope>
</reference>
<dbReference type="EMBL" id="CAMGYJ010000009">
    <property type="protein sequence ID" value="CAI0542572.1"/>
    <property type="molecule type" value="Genomic_DNA"/>
</dbReference>
<gene>
    <name evidence="2" type="ORF">LITE_LOCUS42536</name>
</gene>
<evidence type="ECO:0000256" key="1">
    <source>
        <dbReference type="SAM" id="MobiDB-lite"/>
    </source>
</evidence>